<dbReference type="Pfam" id="PF00571">
    <property type="entry name" value="CBS"/>
    <property type="match status" value="2"/>
</dbReference>
<dbReference type="PROSITE" id="PS51371">
    <property type="entry name" value="CBS"/>
    <property type="match status" value="2"/>
</dbReference>
<dbReference type="PIRSF" id="PIRSF036990">
    <property type="entry name" value="UCP036990_CBS_BON"/>
    <property type="match status" value="1"/>
</dbReference>
<proteinExistence type="predicted"/>
<reference evidence="5 6" key="1">
    <citation type="submission" date="2018-03" db="EMBL/GenBank/DDBJ databases">
        <title>Novel Streptomyces sp. from soil.</title>
        <authorList>
            <person name="Tan G.Y.A."/>
            <person name="Lee Z.Y."/>
        </authorList>
    </citation>
    <scope>NUCLEOTIDE SEQUENCE [LARGE SCALE GENOMIC DNA]</scope>
    <source>
        <strain evidence="5 6">ST5x</strain>
    </source>
</reference>
<keyword evidence="6" id="KW-1185">Reference proteome</keyword>
<dbReference type="OrthoDB" id="2111978at2"/>
<evidence type="ECO:0000259" key="4">
    <source>
        <dbReference type="PROSITE" id="PS51371"/>
    </source>
</evidence>
<dbReference type="EMBL" id="PVLV01000034">
    <property type="protein sequence ID" value="PRH80773.1"/>
    <property type="molecule type" value="Genomic_DNA"/>
</dbReference>
<evidence type="ECO:0000256" key="1">
    <source>
        <dbReference type="ARBA" id="ARBA00023122"/>
    </source>
</evidence>
<dbReference type="InterPro" id="IPR051257">
    <property type="entry name" value="Diverse_CBS-Domain"/>
</dbReference>
<protein>
    <recommendedName>
        <fullName evidence="7">CBS domain-containing protein</fullName>
    </recommendedName>
</protein>
<dbReference type="Pfam" id="PF04972">
    <property type="entry name" value="BON"/>
    <property type="match status" value="1"/>
</dbReference>
<dbReference type="PROSITE" id="PS50914">
    <property type="entry name" value="BON"/>
    <property type="match status" value="1"/>
</dbReference>
<dbReference type="Proteomes" id="UP000239322">
    <property type="component" value="Unassembled WGS sequence"/>
</dbReference>
<dbReference type="InterPro" id="IPR000644">
    <property type="entry name" value="CBS_dom"/>
</dbReference>
<comment type="caution">
    <text evidence="5">The sequence shown here is derived from an EMBL/GenBank/DDBJ whole genome shotgun (WGS) entry which is preliminary data.</text>
</comment>
<dbReference type="InterPro" id="IPR007055">
    <property type="entry name" value="BON_dom"/>
</dbReference>
<dbReference type="PANTHER" id="PTHR43080:SF29">
    <property type="entry name" value="OS02G0818000 PROTEIN"/>
    <property type="match status" value="1"/>
</dbReference>
<feature type="domain" description="CBS" evidence="4">
    <location>
        <begin position="94"/>
        <end position="150"/>
    </location>
</feature>
<feature type="domain" description="BON" evidence="3">
    <location>
        <begin position="147"/>
        <end position="214"/>
    </location>
</feature>
<accession>A0A2S9Q2D1</accession>
<dbReference type="InterPro" id="IPR017080">
    <property type="entry name" value="UCP036990_CBS_BON"/>
</dbReference>
<keyword evidence="1 2" id="KW-0129">CBS domain</keyword>
<dbReference type="Gene3D" id="3.30.1340.30">
    <property type="match status" value="1"/>
</dbReference>
<sequence>MDHSSPYTVGDVMTADVVSVTPDTGFRRAAELMRRHRITALPVVDPQARVVGVVSEADLLAKEELRSEEPTLVGQRARLAEYAKAGASVVGEVMTAPAFTVSAGTSLARAARSMARHGVKRLPVVDAHGRLEGIVSRSDLLKVYLRTDAELAAEVRTAVLGRLPGGSEIRAEVHDGVVTLSGSLPDAAQAAAACRAARAVEGVVAVRSRVRRPTGRAA</sequence>
<dbReference type="AlphaFoldDB" id="A0A2S9Q2D1"/>
<dbReference type="Gene3D" id="3.10.580.10">
    <property type="entry name" value="CBS-domain"/>
    <property type="match status" value="1"/>
</dbReference>
<evidence type="ECO:0000313" key="5">
    <source>
        <dbReference type="EMBL" id="PRH80773.1"/>
    </source>
</evidence>
<gene>
    <name evidence="5" type="ORF">C6N75_02460</name>
</gene>
<evidence type="ECO:0000256" key="2">
    <source>
        <dbReference type="PROSITE-ProRule" id="PRU00703"/>
    </source>
</evidence>
<dbReference type="SUPFAM" id="SSF54631">
    <property type="entry name" value="CBS-domain pair"/>
    <property type="match status" value="1"/>
</dbReference>
<dbReference type="InterPro" id="IPR046342">
    <property type="entry name" value="CBS_dom_sf"/>
</dbReference>
<evidence type="ECO:0000313" key="6">
    <source>
        <dbReference type="Proteomes" id="UP000239322"/>
    </source>
</evidence>
<dbReference type="PANTHER" id="PTHR43080">
    <property type="entry name" value="CBS DOMAIN-CONTAINING PROTEIN CBSX3, MITOCHONDRIAL"/>
    <property type="match status" value="1"/>
</dbReference>
<dbReference type="SMART" id="SM00116">
    <property type="entry name" value="CBS"/>
    <property type="match status" value="2"/>
</dbReference>
<name>A0A2S9Q2D1_9ACTN</name>
<evidence type="ECO:0000259" key="3">
    <source>
        <dbReference type="PROSITE" id="PS50914"/>
    </source>
</evidence>
<evidence type="ECO:0008006" key="7">
    <source>
        <dbReference type="Google" id="ProtNLM"/>
    </source>
</evidence>
<feature type="domain" description="CBS" evidence="4">
    <location>
        <begin position="13"/>
        <end position="71"/>
    </location>
</feature>
<dbReference type="RefSeq" id="WP_105867171.1">
    <property type="nucleotide sequence ID" value="NZ_PVLV01000034.1"/>
</dbReference>
<dbReference type="CDD" id="cd04586">
    <property type="entry name" value="CBS_pair_BON_assoc"/>
    <property type="match status" value="1"/>
</dbReference>
<organism evidence="5 6">
    <name type="scientific">Streptomyces solincola</name>
    <dbReference type="NCBI Taxonomy" id="2100817"/>
    <lineage>
        <taxon>Bacteria</taxon>
        <taxon>Bacillati</taxon>
        <taxon>Actinomycetota</taxon>
        <taxon>Actinomycetes</taxon>
        <taxon>Kitasatosporales</taxon>
        <taxon>Streptomycetaceae</taxon>
        <taxon>Streptomyces</taxon>
    </lineage>
</organism>